<evidence type="ECO:0000313" key="4">
    <source>
        <dbReference type="Proteomes" id="UP000077280"/>
    </source>
</evidence>
<dbReference type="Proteomes" id="UP000077280">
    <property type="component" value="Unassembled WGS sequence"/>
</dbReference>
<organism evidence="2 5">
    <name type="scientific">Pediococcus parvulus</name>
    <dbReference type="NCBI Taxonomy" id="54062"/>
    <lineage>
        <taxon>Bacteria</taxon>
        <taxon>Bacillati</taxon>
        <taxon>Bacillota</taxon>
        <taxon>Bacilli</taxon>
        <taxon>Lactobacillales</taxon>
        <taxon>Lactobacillaceae</taxon>
        <taxon>Pediococcus</taxon>
    </lineage>
</organism>
<dbReference type="GO" id="GO:0008803">
    <property type="term" value="F:bis(5'-nucleosyl)-tetraphosphatase (symmetrical) activity"/>
    <property type="evidence" value="ECO:0007669"/>
    <property type="project" value="TreeGrafter"/>
</dbReference>
<comment type="caution">
    <text evidence="2">The sequence shown here is derived from an EMBL/GenBank/DDBJ whole genome shotgun (WGS) entry which is preliminary data.</text>
</comment>
<evidence type="ECO:0000313" key="5">
    <source>
        <dbReference type="Proteomes" id="UP001275867"/>
    </source>
</evidence>
<gene>
    <name evidence="3" type="ORF">A7K95_06270</name>
    <name evidence="2" type="ORF">GA842_05825</name>
</gene>
<dbReference type="PANTHER" id="PTHR42850">
    <property type="entry name" value="METALLOPHOSPHOESTERASE"/>
    <property type="match status" value="1"/>
</dbReference>
<reference evidence="3 4" key="1">
    <citation type="submission" date="2016-05" db="EMBL/GenBank/DDBJ databases">
        <title>Draft genome sequence of Pediococcus parvulus 2.6, a probiotic beta-glucan producer strain.</title>
        <authorList>
            <person name="Mohedano M.L."/>
            <person name="Perez-Ramos A."/>
            <person name="Duenas M.T."/>
            <person name="Lamontanara A."/>
            <person name="Orru L."/>
            <person name="Spano G."/>
            <person name="Capozzi V."/>
            <person name="Lopez P."/>
        </authorList>
    </citation>
    <scope>NUCLEOTIDE SEQUENCE [LARGE SCALE GENOMIC DNA]</scope>
    <source>
        <strain evidence="3 4">2.6</strain>
    </source>
</reference>
<protein>
    <submittedName>
        <fullName evidence="2">Serine/threonine protein phosphatase</fullName>
    </submittedName>
</protein>
<proteinExistence type="predicted"/>
<dbReference type="GO" id="GO:0016791">
    <property type="term" value="F:phosphatase activity"/>
    <property type="evidence" value="ECO:0007669"/>
    <property type="project" value="TreeGrafter"/>
</dbReference>
<evidence type="ECO:0000313" key="3">
    <source>
        <dbReference type="EMBL" id="OAD64195.1"/>
    </source>
</evidence>
<evidence type="ECO:0000313" key="2">
    <source>
        <dbReference type="EMBL" id="MDV7694399.1"/>
    </source>
</evidence>
<reference evidence="2" key="2">
    <citation type="submission" date="2019-10" db="EMBL/GenBank/DDBJ databases">
        <title>Malate fermentation in French cider.</title>
        <authorList>
            <person name="Cousin F.J."/>
            <person name="Medina Fernandez S."/>
            <person name="Misery B."/>
            <person name="Laplace J.-M."/>
            <person name="Cretenet M."/>
        </authorList>
    </citation>
    <scope>NUCLEOTIDE SEQUENCE</scope>
    <source>
        <strain evidence="2">UCMA15901</strain>
    </source>
</reference>
<dbReference type="Pfam" id="PF00149">
    <property type="entry name" value="Metallophos"/>
    <property type="match status" value="1"/>
</dbReference>
<keyword evidence="4" id="KW-1185">Reference proteome</keyword>
<name>A0AAP5WDS5_9LACO</name>
<dbReference type="SUPFAM" id="SSF56300">
    <property type="entry name" value="Metallo-dependent phosphatases"/>
    <property type="match status" value="1"/>
</dbReference>
<dbReference type="EMBL" id="LXND01000042">
    <property type="protein sequence ID" value="OAD64195.1"/>
    <property type="molecule type" value="Genomic_DNA"/>
</dbReference>
<accession>A0AAP5WDS5</accession>
<dbReference type="PANTHER" id="PTHR42850:SF4">
    <property type="entry name" value="ZINC-DEPENDENT ENDOPOLYPHOSPHATASE"/>
    <property type="match status" value="1"/>
</dbReference>
<dbReference type="Gene3D" id="3.60.21.10">
    <property type="match status" value="1"/>
</dbReference>
<evidence type="ECO:0000259" key="1">
    <source>
        <dbReference type="Pfam" id="PF00149"/>
    </source>
</evidence>
<dbReference type="GO" id="GO:0005737">
    <property type="term" value="C:cytoplasm"/>
    <property type="evidence" value="ECO:0007669"/>
    <property type="project" value="TreeGrafter"/>
</dbReference>
<dbReference type="InterPro" id="IPR050126">
    <property type="entry name" value="Ap4A_hydrolase"/>
</dbReference>
<dbReference type="GO" id="GO:0110154">
    <property type="term" value="P:RNA decapping"/>
    <property type="evidence" value="ECO:0007669"/>
    <property type="project" value="TreeGrafter"/>
</dbReference>
<dbReference type="GeneID" id="93382516"/>
<dbReference type="InterPro" id="IPR029052">
    <property type="entry name" value="Metallo-depent_PP-like"/>
</dbReference>
<dbReference type="Proteomes" id="UP001275867">
    <property type="component" value="Unassembled WGS sequence"/>
</dbReference>
<dbReference type="AlphaFoldDB" id="A0AAP5WDS5"/>
<sequence>MNYTFIGDIHSASDDLKVLLNAINTEEDRLIFLGDYIDGTATRHFSKHEETQLIDPLGVLDILMNRVNQHSDIVLLGNHDDFWVQTATGDDLSYQTWRINGGAHTWRKLGIHSGALPVIQRALNAPKLAPYTKFLSNRPFTWETGKILAVHAGVRWGVSLNKQEKDDLLWIRNDYYFNAGLESAGWHKNELGKVIVTGHTPVQIFNRSGFIKMQADSQDVPRYLIDAGSRSGAFSGGIVALTLDPNGGFVSAKFVVNQQVQEIPNKLIEEDFLSKDPK</sequence>
<dbReference type="RefSeq" id="WP_068806263.1">
    <property type="nucleotide sequence ID" value="NZ_CP158977.1"/>
</dbReference>
<dbReference type="EMBL" id="WERX01000016">
    <property type="protein sequence ID" value="MDV7694399.1"/>
    <property type="molecule type" value="Genomic_DNA"/>
</dbReference>
<dbReference type="InterPro" id="IPR004843">
    <property type="entry name" value="Calcineurin-like_PHP"/>
</dbReference>
<feature type="domain" description="Calcineurin-like phosphoesterase" evidence="1">
    <location>
        <begin position="1"/>
        <end position="203"/>
    </location>
</feature>